<keyword evidence="2" id="KW-1185">Reference proteome</keyword>
<dbReference type="AlphaFoldDB" id="A0A366HDD6"/>
<proteinExistence type="predicted"/>
<dbReference type="EMBL" id="QNRR01000008">
    <property type="protein sequence ID" value="RBP40426.1"/>
    <property type="molecule type" value="Genomic_DNA"/>
</dbReference>
<name>A0A366HDD6_9BACT</name>
<comment type="caution">
    <text evidence="1">The sequence shown here is derived from an EMBL/GenBank/DDBJ whole genome shotgun (WGS) entry which is preliminary data.</text>
</comment>
<dbReference type="Proteomes" id="UP000253426">
    <property type="component" value="Unassembled WGS sequence"/>
</dbReference>
<organism evidence="1 2">
    <name type="scientific">Roseimicrobium gellanilyticum</name>
    <dbReference type="NCBI Taxonomy" id="748857"/>
    <lineage>
        <taxon>Bacteria</taxon>
        <taxon>Pseudomonadati</taxon>
        <taxon>Verrucomicrobiota</taxon>
        <taxon>Verrucomicrobiia</taxon>
        <taxon>Verrucomicrobiales</taxon>
        <taxon>Verrucomicrobiaceae</taxon>
        <taxon>Roseimicrobium</taxon>
    </lineage>
</organism>
<evidence type="ECO:0000313" key="1">
    <source>
        <dbReference type="EMBL" id="RBP40426.1"/>
    </source>
</evidence>
<sequence>MRKPEPKVRSLRQRWRQFVGAAAFPLFVSIAALLMASSDWRQQQRLLQATLPIQAQLEAYRREYQQYPLTLSQIGIVDKEDDCIHYRRETRDGYSLWFGAHVGQPKTLH</sequence>
<protein>
    <submittedName>
        <fullName evidence="1">Uncharacterized protein</fullName>
    </submittedName>
</protein>
<reference evidence="1 2" key="1">
    <citation type="submission" date="2018-06" db="EMBL/GenBank/DDBJ databases">
        <title>Genomic Encyclopedia of Type Strains, Phase IV (KMG-IV): sequencing the most valuable type-strain genomes for metagenomic binning, comparative biology and taxonomic classification.</title>
        <authorList>
            <person name="Goeker M."/>
        </authorList>
    </citation>
    <scope>NUCLEOTIDE SEQUENCE [LARGE SCALE GENOMIC DNA]</scope>
    <source>
        <strain evidence="1 2">DSM 25532</strain>
    </source>
</reference>
<accession>A0A366HDD6</accession>
<evidence type="ECO:0000313" key="2">
    <source>
        <dbReference type="Proteomes" id="UP000253426"/>
    </source>
</evidence>
<gene>
    <name evidence="1" type="ORF">DES53_108133</name>
</gene>